<gene>
    <name evidence="2" type="ORF">DIURU_002755</name>
</gene>
<evidence type="ECO:0000313" key="2">
    <source>
        <dbReference type="EMBL" id="KAA8902565.1"/>
    </source>
</evidence>
<accession>A0A642UNQ3</accession>
<dbReference type="Proteomes" id="UP000449547">
    <property type="component" value="Unassembled WGS sequence"/>
</dbReference>
<dbReference type="VEuPathDB" id="FungiDB:DIURU_002755"/>
<organism evidence="2 3">
    <name type="scientific">Diutina rugosa</name>
    <name type="common">Yeast</name>
    <name type="synonym">Candida rugosa</name>
    <dbReference type="NCBI Taxonomy" id="5481"/>
    <lineage>
        <taxon>Eukaryota</taxon>
        <taxon>Fungi</taxon>
        <taxon>Dikarya</taxon>
        <taxon>Ascomycota</taxon>
        <taxon>Saccharomycotina</taxon>
        <taxon>Pichiomycetes</taxon>
        <taxon>Debaryomycetaceae</taxon>
        <taxon>Diutina</taxon>
    </lineage>
</organism>
<dbReference type="RefSeq" id="XP_034012442.1">
    <property type="nucleotide sequence ID" value="XM_034155441.1"/>
</dbReference>
<dbReference type="AlphaFoldDB" id="A0A642UNQ3"/>
<proteinExistence type="predicted"/>
<dbReference type="OrthoDB" id="2560628at2759"/>
<dbReference type="EMBL" id="SWFT01000086">
    <property type="protein sequence ID" value="KAA8902565.1"/>
    <property type="molecule type" value="Genomic_DNA"/>
</dbReference>
<keyword evidence="3" id="KW-1185">Reference proteome</keyword>
<sequence length="195" mass="21821">MCFLFSTHEQSVHAEDSKLAYFVDEKLQGRILALKCFFMTMALIAITLILTGSGIVAQVPIPEVLASRQWGYAEGIRTAGSCIFLFLTIVVMSITIARFNAYRDTYLAFSFLSTVICGCLVIISLIHQILQIWVPRMNLYAGVGSFVRYQYCMSEAMEFLCSILASYSYCCMGGDAEPVAKVEYDEDFDLDHSTV</sequence>
<keyword evidence="1" id="KW-0472">Membrane</keyword>
<keyword evidence="1" id="KW-1133">Transmembrane helix</keyword>
<feature type="transmembrane region" description="Helical" evidence="1">
    <location>
        <begin position="76"/>
        <end position="99"/>
    </location>
</feature>
<feature type="transmembrane region" description="Helical" evidence="1">
    <location>
        <begin position="106"/>
        <end position="130"/>
    </location>
</feature>
<reference evidence="2 3" key="1">
    <citation type="submission" date="2019-07" db="EMBL/GenBank/DDBJ databases">
        <title>Genome assembly of two rare yeast pathogens: Diutina rugosa and Trichomonascus ciferrii.</title>
        <authorList>
            <person name="Mixao V."/>
            <person name="Saus E."/>
            <person name="Hansen A."/>
            <person name="Lass-Flor C."/>
            <person name="Gabaldon T."/>
        </authorList>
    </citation>
    <scope>NUCLEOTIDE SEQUENCE [LARGE SCALE GENOMIC DNA]</scope>
    <source>
        <strain evidence="2 3">CBS 613</strain>
    </source>
</reference>
<protein>
    <submittedName>
        <fullName evidence="2">Uncharacterized protein</fullName>
    </submittedName>
</protein>
<name>A0A642UNQ3_DIURU</name>
<feature type="transmembrane region" description="Helical" evidence="1">
    <location>
        <begin position="36"/>
        <end position="56"/>
    </location>
</feature>
<keyword evidence="1" id="KW-0812">Transmembrane</keyword>
<evidence type="ECO:0000256" key="1">
    <source>
        <dbReference type="SAM" id="Phobius"/>
    </source>
</evidence>
<dbReference type="GeneID" id="54781406"/>
<evidence type="ECO:0000313" key="3">
    <source>
        <dbReference type="Proteomes" id="UP000449547"/>
    </source>
</evidence>
<comment type="caution">
    <text evidence="2">The sequence shown here is derived from an EMBL/GenBank/DDBJ whole genome shotgun (WGS) entry which is preliminary data.</text>
</comment>